<evidence type="ECO:0000259" key="1">
    <source>
        <dbReference type="Pfam" id="PF03167"/>
    </source>
</evidence>
<comment type="caution">
    <text evidence="2">The sequence shown here is derived from an EMBL/GenBank/DDBJ whole genome shotgun (WGS) entry which is preliminary data.</text>
</comment>
<dbReference type="InterPro" id="IPR036895">
    <property type="entry name" value="Uracil-DNA_glycosylase-like_sf"/>
</dbReference>
<dbReference type="Gene3D" id="3.40.470.10">
    <property type="entry name" value="Uracil-DNA glycosylase-like domain"/>
    <property type="match status" value="1"/>
</dbReference>
<keyword evidence="3" id="KW-1185">Reference proteome</keyword>
<evidence type="ECO:0000313" key="3">
    <source>
        <dbReference type="Proteomes" id="UP000580654"/>
    </source>
</evidence>
<dbReference type="Pfam" id="PF03167">
    <property type="entry name" value="UDG"/>
    <property type="match status" value="1"/>
</dbReference>
<dbReference type="InterPro" id="IPR005122">
    <property type="entry name" value="Uracil-DNA_glycosylase-like"/>
</dbReference>
<dbReference type="SUPFAM" id="SSF52141">
    <property type="entry name" value="Uracil-DNA glycosylase-like"/>
    <property type="match status" value="1"/>
</dbReference>
<proteinExistence type="predicted"/>
<organism evidence="2 3">
    <name type="scientific">Muricoccus pecuniae</name>
    <dbReference type="NCBI Taxonomy" id="693023"/>
    <lineage>
        <taxon>Bacteria</taxon>
        <taxon>Pseudomonadati</taxon>
        <taxon>Pseudomonadota</taxon>
        <taxon>Alphaproteobacteria</taxon>
        <taxon>Acetobacterales</taxon>
        <taxon>Roseomonadaceae</taxon>
        <taxon>Muricoccus</taxon>
    </lineage>
</organism>
<dbReference type="CDD" id="cd10035">
    <property type="entry name" value="UDG_like"/>
    <property type="match status" value="1"/>
</dbReference>
<sequence>MPPRGPHAGALSNPAELAARHALLQRAAHTAPIRALAERIRRATGRPVPEPDPLDGGAGARMLLLLETPGPRLSHTDAIVSRDKPGGTGANLRRFLDTAGIARGDTLIWNAVPWIIHAPGARNRAPRMAELRDGLAWVPPLLDLLPRLRVAVLAGRFAGMAEAPIRAARPGLPVLAMPHPSPTYVCTSPAVPARILAALTEAARLLSGPAGEPRGEAA</sequence>
<dbReference type="RefSeq" id="WP_184513129.1">
    <property type="nucleotide sequence ID" value="NZ_JACIJD010000001.1"/>
</dbReference>
<dbReference type="AlphaFoldDB" id="A0A840XUE3"/>
<name>A0A840XUE3_9PROT</name>
<gene>
    <name evidence="2" type="ORF">FHS87_000329</name>
</gene>
<evidence type="ECO:0000313" key="2">
    <source>
        <dbReference type="EMBL" id="MBB5692318.1"/>
    </source>
</evidence>
<feature type="domain" description="Uracil-DNA glycosylase-like" evidence="1">
    <location>
        <begin position="60"/>
        <end position="187"/>
    </location>
</feature>
<dbReference type="EMBL" id="JACIJD010000001">
    <property type="protein sequence ID" value="MBB5692318.1"/>
    <property type="molecule type" value="Genomic_DNA"/>
</dbReference>
<accession>A0A840XUE3</accession>
<protein>
    <submittedName>
        <fullName evidence="2">Uracil-DNA glycosylase</fullName>
    </submittedName>
</protein>
<reference evidence="2 3" key="1">
    <citation type="submission" date="2020-08" db="EMBL/GenBank/DDBJ databases">
        <title>Genomic Encyclopedia of Type Strains, Phase IV (KMG-IV): sequencing the most valuable type-strain genomes for metagenomic binning, comparative biology and taxonomic classification.</title>
        <authorList>
            <person name="Goeker M."/>
        </authorList>
    </citation>
    <scope>NUCLEOTIDE SEQUENCE [LARGE SCALE GENOMIC DNA]</scope>
    <source>
        <strain evidence="2 3">DSM 25622</strain>
    </source>
</reference>
<dbReference type="Proteomes" id="UP000580654">
    <property type="component" value="Unassembled WGS sequence"/>
</dbReference>